<feature type="non-terminal residue" evidence="1">
    <location>
        <position position="1"/>
    </location>
</feature>
<comment type="caution">
    <text evidence="1">The sequence shown here is derived from an EMBL/GenBank/DDBJ whole genome shotgun (WGS) entry which is preliminary data.</text>
</comment>
<dbReference type="InterPro" id="IPR044924">
    <property type="entry name" value="HAD-SF_hydro_IA_REG-2-like_cap"/>
</dbReference>
<proteinExistence type="predicted"/>
<dbReference type="SUPFAM" id="SSF56784">
    <property type="entry name" value="HAD-like"/>
    <property type="match status" value="1"/>
</dbReference>
<dbReference type="SFLD" id="SFLDG01129">
    <property type="entry name" value="C1.5:_HAD__Beta-PGM__Phosphata"/>
    <property type="match status" value="1"/>
</dbReference>
<dbReference type="EMBL" id="JBEHCU010008599">
    <property type="protein sequence ID" value="KAL1381482.1"/>
    <property type="molecule type" value="Genomic_DNA"/>
</dbReference>
<name>A0ABD1CZN6_CULPP</name>
<dbReference type="SFLD" id="SFLDS00003">
    <property type="entry name" value="Haloacid_Dehalogenase"/>
    <property type="match status" value="1"/>
</dbReference>
<organism evidence="1 2">
    <name type="scientific">Culex pipiens pipiens</name>
    <name type="common">Northern house mosquito</name>
    <dbReference type="NCBI Taxonomy" id="38569"/>
    <lineage>
        <taxon>Eukaryota</taxon>
        <taxon>Metazoa</taxon>
        <taxon>Ecdysozoa</taxon>
        <taxon>Arthropoda</taxon>
        <taxon>Hexapoda</taxon>
        <taxon>Insecta</taxon>
        <taxon>Pterygota</taxon>
        <taxon>Neoptera</taxon>
        <taxon>Endopterygota</taxon>
        <taxon>Diptera</taxon>
        <taxon>Nematocera</taxon>
        <taxon>Culicoidea</taxon>
        <taxon>Culicidae</taxon>
        <taxon>Culicinae</taxon>
        <taxon>Culicini</taxon>
        <taxon>Culex</taxon>
        <taxon>Culex</taxon>
    </lineage>
</organism>
<evidence type="ECO:0000313" key="1">
    <source>
        <dbReference type="EMBL" id="KAL1381482.1"/>
    </source>
</evidence>
<dbReference type="InterPro" id="IPR011949">
    <property type="entry name" value="HAD-SF_hydro_IA_REG-2-like"/>
</dbReference>
<dbReference type="Gene3D" id="3.40.50.1000">
    <property type="entry name" value="HAD superfamily/HAD-like"/>
    <property type="match status" value="1"/>
</dbReference>
<dbReference type="Gene3D" id="1.10.150.720">
    <property type="entry name" value="Haloacid dehalogenase-like hydrolase"/>
    <property type="match status" value="1"/>
</dbReference>
<dbReference type="InterPro" id="IPR023214">
    <property type="entry name" value="HAD_sf"/>
</dbReference>
<sequence length="262" mass="30115">KMNSRLVVKNLARFKLVTFDVTDTLLKFSRPPEVQYALVARRHGCADVDERALARCFRSNFQRMARDHPNFGKCSSSLSGNRDWRWWWQTLVVDIFHESHSHLDRTKLQAIAEQLVEDYQTSDCWAKIDQADDIIRLFRAHSKEVGIISNFDPRLSVIIESMALPTVDFIVTSYEAGVQKPSRQIFDLALDKCRANVLSGEALHIGNTPKLDYLGAKQAGWSSVLVNVDEEGVSLQKDINPRHVFKNFQEFIHVLETIEIDW</sequence>
<gene>
    <name evidence="1" type="ORF">pipiens_013420</name>
</gene>
<dbReference type="PANTHER" id="PTHR46191">
    <property type="match status" value="1"/>
</dbReference>
<dbReference type="InterPro" id="IPR051828">
    <property type="entry name" value="HAD-like_hydrolase_domain"/>
</dbReference>
<dbReference type="NCBIfam" id="TIGR01549">
    <property type="entry name" value="HAD-SF-IA-v1"/>
    <property type="match status" value="1"/>
</dbReference>
<evidence type="ECO:0000313" key="2">
    <source>
        <dbReference type="Proteomes" id="UP001562425"/>
    </source>
</evidence>
<dbReference type="Pfam" id="PF00702">
    <property type="entry name" value="Hydrolase"/>
    <property type="match status" value="1"/>
</dbReference>
<evidence type="ECO:0008006" key="3">
    <source>
        <dbReference type="Google" id="ProtNLM"/>
    </source>
</evidence>
<dbReference type="Proteomes" id="UP001562425">
    <property type="component" value="Unassembled WGS sequence"/>
</dbReference>
<dbReference type="InterPro" id="IPR036412">
    <property type="entry name" value="HAD-like_sf"/>
</dbReference>
<dbReference type="NCBIfam" id="TIGR02252">
    <property type="entry name" value="DREG-2"/>
    <property type="match status" value="1"/>
</dbReference>
<protein>
    <recommendedName>
        <fullName evidence="3">Rhythmically expressed gene 2 protein</fullName>
    </recommendedName>
</protein>
<dbReference type="PANTHER" id="PTHR46191:SF2">
    <property type="entry name" value="HALOACID DEHALOGENASE-LIKE HYDROLASE DOMAIN-CONTAINING PROTEIN 3"/>
    <property type="match status" value="1"/>
</dbReference>
<accession>A0ABD1CZN6</accession>
<keyword evidence="2" id="KW-1185">Reference proteome</keyword>
<dbReference type="AlphaFoldDB" id="A0ABD1CZN6"/>
<reference evidence="1 2" key="1">
    <citation type="submission" date="2024-05" db="EMBL/GenBank/DDBJ databases">
        <title>Culex pipiens pipiens assembly and annotation.</title>
        <authorList>
            <person name="Alout H."/>
            <person name="Durand T."/>
        </authorList>
    </citation>
    <scope>NUCLEOTIDE SEQUENCE [LARGE SCALE GENOMIC DNA]</scope>
    <source>
        <strain evidence="1">HA-2024</strain>
        <tissue evidence="1">Whole body</tissue>
    </source>
</reference>
<dbReference type="InterPro" id="IPR006439">
    <property type="entry name" value="HAD-SF_hydro_IA"/>
</dbReference>